<evidence type="ECO:0000313" key="3">
    <source>
        <dbReference type="Proteomes" id="UP000604046"/>
    </source>
</evidence>
<dbReference type="EMBL" id="CAJNDS010002634">
    <property type="protein sequence ID" value="CAE7552030.1"/>
    <property type="molecule type" value="Genomic_DNA"/>
</dbReference>
<feature type="compositionally biased region" description="Polar residues" evidence="1">
    <location>
        <begin position="467"/>
        <end position="477"/>
    </location>
</feature>
<feature type="region of interest" description="Disordered" evidence="1">
    <location>
        <begin position="100"/>
        <end position="203"/>
    </location>
</feature>
<keyword evidence="3" id="KW-1185">Reference proteome</keyword>
<reference evidence="2" key="1">
    <citation type="submission" date="2021-02" db="EMBL/GenBank/DDBJ databases">
        <authorList>
            <person name="Dougan E. K."/>
            <person name="Rhodes N."/>
            <person name="Thang M."/>
            <person name="Chan C."/>
        </authorList>
    </citation>
    <scope>NUCLEOTIDE SEQUENCE</scope>
</reference>
<name>A0A812U2H1_9DINO</name>
<feature type="compositionally biased region" description="Basic and acidic residues" evidence="1">
    <location>
        <begin position="180"/>
        <end position="203"/>
    </location>
</feature>
<comment type="caution">
    <text evidence="2">The sequence shown here is derived from an EMBL/GenBank/DDBJ whole genome shotgun (WGS) entry which is preliminary data.</text>
</comment>
<dbReference type="Proteomes" id="UP000604046">
    <property type="component" value="Unassembled WGS sequence"/>
</dbReference>
<feature type="compositionally biased region" description="Basic and acidic residues" evidence="1">
    <location>
        <begin position="106"/>
        <end position="115"/>
    </location>
</feature>
<feature type="compositionally biased region" description="Polar residues" evidence="1">
    <location>
        <begin position="116"/>
        <end position="129"/>
    </location>
</feature>
<evidence type="ECO:0000256" key="1">
    <source>
        <dbReference type="SAM" id="MobiDB-lite"/>
    </source>
</evidence>
<feature type="compositionally biased region" description="Polar residues" evidence="1">
    <location>
        <begin position="142"/>
        <end position="172"/>
    </location>
</feature>
<dbReference type="AlphaFoldDB" id="A0A812U2H1"/>
<sequence>MMRKMGDGAAHPFRFNSVNLSAPSRLELRLRNHADRSLVKFALQLQRLDRIYFDWVELPQEIVLYYRMLGVKPRGLERFENKYGESFPVTLPRVAKGEFNLAQQRTADRLTREKVQSTQGKSRSEQAGSKDTGDSDHGTPSAFKSTASSNLGGQSDELSPLSIQNSHLSLSPNEGEESLEDTRKVDLSSSSEEEKPKVKKSHDDVENLPLFLQEERRKLIREAETIGYRRYQITRALRDGIPSSSMDVLIDNMLYAGYGKLPNFKESAVAALSDDAPLPWNPFSVMTENKKKIEQLDDELEDYNAQLLALANPPKKVERLDILSTSGVLDCSRSRISLPRPPAPQGDPSLMVDDLAPSGQSKLSRGGSGTLSRKATGELGGLESLTRKATGELGSTSQTRNPEDEYYEDPAGSTTRQVEEAARRLRLHLSRTKSREGFDSEHPPIEEGDERLHAEADATAEDGGSLSEEQPPNSKGGMSQLDPAILQSAARGSTKLSRASSSISRSRSSKEAFLE</sequence>
<organism evidence="2 3">
    <name type="scientific">Symbiodinium natans</name>
    <dbReference type="NCBI Taxonomy" id="878477"/>
    <lineage>
        <taxon>Eukaryota</taxon>
        <taxon>Sar</taxon>
        <taxon>Alveolata</taxon>
        <taxon>Dinophyceae</taxon>
        <taxon>Suessiales</taxon>
        <taxon>Symbiodiniaceae</taxon>
        <taxon>Symbiodinium</taxon>
    </lineage>
</organism>
<accession>A0A812U2H1</accession>
<evidence type="ECO:0000313" key="2">
    <source>
        <dbReference type="EMBL" id="CAE7552030.1"/>
    </source>
</evidence>
<feature type="compositionally biased region" description="Basic and acidic residues" evidence="1">
    <location>
        <begin position="433"/>
        <end position="456"/>
    </location>
</feature>
<gene>
    <name evidence="2" type="ORF">SNAT2548_LOCUS31008</name>
</gene>
<proteinExistence type="predicted"/>
<protein>
    <submittedName>
        <fullName evidence="2">Uncharacterized protein</fullName>
    </submittedName>
</protein>
<feature type="compositionally biased region" description="Low complexity" evidence="1">
    <location>
        <begin position="497"/>
        <end position="506"/>
    </location>
</feature>
<feature type="region of interest" description="Disordered" evidence="1">
    <location>
        <begin position="333"/>
        <end position="515"/>
    </location>
</feature>